<dbReference type="OrthoDB" id="7744935at2"/>
<name>A0A1M7EZ61_9RHOB</name>
<reference evidence="2 3" key="1">
    <citation type="submission" date="2016-11" db="EMBL/GenBank/DDBJ databases">
        <authorList>
            <person name="Jaros S."/>
            <person name="Januszkiewicz K."/>
            <person name="Wedrychowicz H."/>
        </authorList>
    </citation>
    <scope>NUCLEOTIDE SEQUENCE [LARGE SCALE GENOMIC DNA]</scope>
    <source>
        <strain evidence="2 3">DSM 29589</strain>
    </source>
</reference>
<accession>A0A1M7EZ61</accession>
<feature type="domain" description="Helix-turn-helix" evidence="1">
    <location>
        <begin position="77"/>
        <end position="125"/>
    </location>
</feature>
<sequence>MRPSTIFEPDALRLLSRRRLLQRWQHGSDAFFWRAERDGLLVPRRDGRRIGYAEADVFAFEGGQPPKGLLDAYRLDLLTPEEVAARCTLKRGTILERARRGALPGRRIGAAWRFVPAEVANWLQTWS</sequence>
<keyword evidence="3" id="KW-1185">Reference proteome</keyword>
<dbReference type="Proteomes" id="UP000183974">
    <property type="component" value="Unassembled WGS sequence"/>
</dbReference>
<proteinExistence type="predicted"/>
<dbReference type="AlphaFoldDB" id="A0A1M7EZ61"/>
<evidence type="ECO:0000313" key="3">
    <source>
        <dbReference type="Proteomes" id="UP000183974"/>
    </source>
</evidence>
<dbReference type="InterPro" id="IPR041657">
    <property type="entry name" value="HTH_17"/>
</dbReference>
<organism evidence="2 3">
    <name type="scientific">Roseovarius pacificus</name>
    <dbReference type="NCBI Taxonomy" id="337701"/>
    <lineage>
        <taxon>Bacteria</taxon>
        <taxon>Pseudomonadati</taxon>
        <taxon>Pseudomonadota</taxon>
        <taxon>Alphaproteobacteria</taxon>
        <taxon>Rhodobacterales</taxon>
        <taxon>Roseobacteraceae</taxon>
        <taxon>Roseovarius</taxon>
    </lineage>
</organism>
<dbReference type="RefSeq" id="WP_073035318.1">
    <property type="nucleotide sequence ID" value="NZ_BMLR01000009.1"/>
</dbReference>
<gene>
    <name evidence="2" type="ORF">SAMN05444398_1083</name>
</gene>
<protein>
    <submittedName>
        <fullName evidence="2">DNA binding domain-containing protein, excisionase family</fullName>
    </submittedName>
</protein>
<dbReference type="EMBL" id="FRBR01000008">
    <property type="protein sequence ID" value="SHL96778.1"/>
    <property type="molecule type" value="Genomic_DNA"/>
</dbReference>
<evidence type="ECO:0000313" key="2">
    <source>
        <dbReference type="EMBL" id="SHL96778.1"/>
    </source>
</evidence>
<dbReference type="Pfam" id="PF12728">
    <property type="entry name" value="HTH_17"/>
    <property type="match status" value="1"/>
</dbReference>
<evidence type="ECO:0000259" key="1">
    <source>
        <dbReference type="Pfam" id="PF12728"/>
    </source>
</evidence>